<dbReference type="InterPro" id="IPR014851">
    <property type="entry name" value="BCS1_N"/>
</dbReference>
<dbReference type="SUPFAM" id="SSF52540">
    <property type="entry name" value="P-loop containing nucleoside triphosphate hydrolases"/>
    <property type="match status" value="1"/>
</dbReference>
<keyword evidence="20" id="KW-1185">Reference proteome</keyword>
<evidence type="ECO:0000256" key="10">
    <source>
        <dbReference type="ARBA" id="ARBA00023128"/>
    </source>
</evidence>
<dbReference type="STRING" id="283909.R7UQ22"/>
<dbReference type="Pfam" id="PF08740">
    <property type="entry name" value="BCS1_N"/>
    <property type="match status" value="1"/>
</dbReference>
<evidence type="ECO:0000256" key="1">
    <source>
        <dbReference type="ARBA" id="ARBA00004434"/>
    </source>
</evidence>
<evidence type="ECO:0000256" key="8">
    <source>
        <dbReference type="ARBA" id="ARBA00022840"/>
    </source>
</evidence>
<dbReference type="GO" id="GO:0016887">
    <property type="term" value="F:ATP hydrolysis activity"/>
    <property type="evidence" value="ECO:0007669"/>
    <property type="project" value="InterPro"/>
</dbReference>
<dbReference type="Gene3D" id="3.40.50.300">
    <property type="entry name" value="P-loop containing nucleotide triphosphate hydrolases"/>
    <property type="match status" value="1"/>
</dbReference>
<dbReference type="InterPro" id="IPR003593">
    <property type="entry name" value="AAA+_ATPase"/>
</dbReference>
<keyword evidence="8 14" id="KW-0067">ATP-binding</keyword>
<dbReference type="PANTHER" id="PTHR23070">
    <property type="entry name" value="BCS1 AAA-TYPE ATPASE"/>
    <property type="match status" value="1"/>
</dbReference>
<accession>R7UQ22</accession>
<gene>
    <name evidence="18" type="ORF">CAPTEDRAFT_169645</name>
</gene>
<dbReference type="EnsemblMetazoa" id="CapteT169645">
    <property type="protein sequence ID" value="CapteP169645"/>
    <property type="gene ID" value="CapteG169645"/>
</dbReference>
<dbReference type="GO" id="GO:0034551">
    <property type="term" value="P:mitochondrial respiratory chain complex III assembly"/>
    <property type="evidence" value="ECO:0007669"/>
    <property type="project" value="UniProtKB-ARBA"/>
</dbReference>
<reference evidence="18 20" key="2">
    <citation type="journal article" date="2013" name="Nature">
        <title>Insights into bilaterian evolution from three spiralian genomes.</title>
        <authorList>
            <person name="Simakov O."/>
            <person name="Marletaz F."/>
            <person name="Cho S.J."/>
            <person name="Edsinger-Gonzales E."/>
            <person name="Havlak P."/>
            <person name="Hellsten U."/>
            <person name="Kuo D.H."/>
            <person name="Larsson T."/>
            <person name="Lv J."/>
            <person name="Arendt D."/>
            <person name="Savage R."/>
            <person name="Osoegawa K."/>
            <person name="de Jong P."/>
            <person name="Grimwood J."/>
            <person name="Chapman J.A."/>
            <person name="Shapiro H."/>
            <person name="Aerts A."/>
            <person name="Otillar R.P."/>
            <person name="Terry A.Y."/>
            <person name="Boore J.L."/>
            <person name="Grigoriev I.V."/>
            <person name="Lindberg D.R."/>
            <person name="Seaver E.C."/>
            <person name="Weisblat D.A."/>
            <person name="Putnam N.H."/>
            <person name="Rokhsar D.S."/>
        </authorList>
    </citation>
    <scope>NUCLEOTIDE SEQUENCE</scope>
    <source>
        <strain evidence="18 20">I ESC-2004</strain>
    </source>
</reference>
<dbReference type="GO" id="GO:0005743">
    <property type="term" value="C:mitochondrial inner membrane"/>
    <property type="evidence" value="ECO:0007669"/>
    <property type="project" value="UniProtKB-SubCell"/>
</dbReference>
<sequence>MPLTDILSSLGDNPYFGAGFGLVGLGSGLAVLRKGSQLGMMAFRRHCMMTLEVPNKDRSFYWLLQWMGTRGMRQPQHMSVQTTFTQSEQGKISTAFDFMPSPGTHFFNYKGTWIKMDRNREKQSVNLNNNAPWETVTLTAIGRRRETYFEILEEARREAIGSQVGKTIMYTAFGDQWRPFGYPRNRRAVDSVVLDRGVSEKILDDVREFSQNPKWYVDRGIPYRRGYLMYGPPGCGKSSFIFSLAGEMEYGICLLNLNSSQLSDDRLAALLAVAPQQTIILLEDIDAAFMSRDLAQENPTMYKGMGTLTFSGLLNALDGVASSEGRIVFMTTNYIERLDPALIRPGRIDVKEYIGFCSEHQLHRMFRRFYPDQAPEMADEFARRILEITPQISAAAIQGFFLFYKDKPLEMMKNIELVKN</sequence>
<keyword evidence="10" id="KW-0496">Mitochondrion</keyword>
<dbReference type="CDD" id="cd19510">
    <property type="entry name" value="RecA-like_BCS1"/>
    <property type="match status" value="1"/>
</dbReference>
<dbReference type="EMBL" id="AMQN01006665">
    <property type="status" value="NOT_ANNOTATED_CDS"/>
    <property type="molecule type" value="Genomic_DNA"/>
</dbReference>
<comment type="similarity">
    <text evidence="2">Belongs to the AAA ATPase family. BCS1 subfamily.</text>
</comment>
<keyword evidence="7" id="KW-0378">Hydrolase</keyword>
<dbReference type="OMA" id="WMTLYQR"/>
<evidence type="ECO:0000256" key="7">
    <source>
        <dbReference type="ARBA" id="ARBA00022801"/>
    </source>
</evidence>
<proteinExistence type="inferred from homology"/>
<evidence type="ECO:0000256" key="14">
    <source>
        <dbReference type="RuleBase" id="RU003651"/>
    </source>
</evidence>
<protein>
    <recommendedName>
        <fullName evidence="3">Mitochondrial chaperone BCS1</fullName>
    </recommendedName>
    <alternativeName>
        <fullName evidence="12">BCS1-like protein</fullName>
    </alternativeName>
</protein>
<evidence type="ECO:0000259" key="17">
    <source>
        <dbReference type="SMART" id="SM01024"/>
    </source>
</evidence>
<feature type="domain" description="AAA+ ATPase" evidence="16">
    <location>
        <begin position="223"/>
        <end position="358"/>
    </location>
</feature>
<comment type="catalytic activity">
    <reaction evidence="13">
        <text>ATP + H2O = ADP + phosphate + H(+)</text>
        <dbReference type="Rhea" id="RHEA:13065"/>
        <dbReference type="ChEBI" id="CHEBI:15377"/>
        <dbReference type="ChEBI" id="CHEBI:15378"/>
        <dbReference type="ChEBI" id="CHEBI:30616"/>
        <dbReference type="ChEBI" id="CHEBI:43474"/>
        <dbReference type="ChEBI" id="CHEBI:456216"/>
    </reaction>
    <physiologicalReaction direction="left-to-right" evidence="13">
        <dbReference type="Rhea" id="RHEA:13066"/>
    </physiologicalReaction>
</comment>
<keyword evidence="5 14" id="KW-0547">Nucleotide-binding</keyword>
<dbReference type="GO" id="GO:0005524">
    <property type="term" value="F:ATP binding"/>
    <property type="evidence" value="ECO:0007669"/>
    <property type="project" value="UniProtKB-KW"/>
</dbReference>
<evidence type="ECO:0000313" key="19">
    <source>
        <dbReference type="EnsemblMetazoa" id="CapteP169645"/>
    </source>
</evidence>
<dbReference type="SMART" id="SM01024">
    <property type="entry name" value="BCS1_N"/>
    <property type="match status" value="1"/>
</dbReference>
<dbReference type="FunFam" id="3.40.50.300:FF:000768">
    <property type="entry name" value="Probable mitochondrial chaperone bcs1"/>
    <property type="match status" value="1"/>
</dbReference>
<dbReference type="InterPro" id="IPR027417">
    <property type="entry name" value="P-loop_NTPase"/>
</dbReference>
<dbReference type="PROSITE" id="PS00674">
    <property type="entry name" value="AAA"/>
    <property type="match status" value="1"/>
</dbReference>
<evidence type="ECO:0000256" key="9">
    <source>
        <dbReference type="ARBA" id="ARBA00022989"/>
    </source>
</evidence>
<name>R7UQ22_CAPTE</name>
<evidence type="ECO:0000256" key="4">
    <source>
        <dbReference type="ARBA" id="ARBA00022692"/>
    </source>
</evidence>
<evidence type="ECO:0000256" key="6">
    <source>
        <dbReference type="ARBA" id="ARBA00022792"/>
    </source>
</evidence>
<dbReference type="InterPro" id="IPR050747">
    <property type="entry name" value="Mitochondrial_chaperone_BCS1"/>
</dbReference>
<reference evidence="20" key="1">
    <citation type="submission" date="2012-12" db="EMBL/GenBank/DDBJ databases">
        <authorList>
            <person name="Hellsten U."/>
            <person name="Grimwood J."/>
            <person name="Chapman J.A."/>
            <person name="Shapiro H."/>
            <person name="Aerts A."/>
            <person name="Otillar R.P."/>
            <person name="Terry A.Y."/>
            <person name="Boore J.L."/>
            <person name="Simakov O."/>
            <person name="Marletaz F."/>
            <person name="Cho S.-J."/>
            <person name="Edsinger-Gonzales E."/>
            <person name="Havlak P."/>
            <person name="Kuo D.-H."/>
            <person name="Larsson T."/>
            <person name="Lv J."/>
            <person name="Arendt D."/>
            <person name="Savage R."/>
            <person name="Osoegawa K."/>
            <person name="de Jong P."/>
            <person name="Lindberg D.R."/>
            <person name="Seaver E.C."/>
            <person name="Weisblat D.A."/>
            <person name="Putnam N.H."/>
            <person name="Grigoriev I.V."/>
            <person name="Rokhsar D.S."/>
        </authorList>
    </citation>
    <scope>NUCLEOTIDE SEQUENCE</scope>
    <source>
        <strain evidence="20">I ESC-2004</strain>
    </source>
</reference>
<dbReference type="Proteomes" id="UP000014760">
    <property type="component" value="Unassembled WGS sequence"/>
</dbReference>
<evidence type="ECO:0000256" key="11">
    <source>
        <dbReference type="ARBA" id="ARBA00023136"/>
    </source>
</evidence>
<evidence type="ECO:0000313" key="18">
    <source>
        <dbReference type="EMBL" id="ELU08599.1"/>
    </source>
</evidence>
<evidence type="ECO:0000256" key="2">
    <source>
        <dbReference type="ARBA" id="ARBA00007448"/>
    </source>
</evidence>
<dbReference type="Pfam" id="PF25426">
    <property type="entry name" value="AAA_lid_BCS1"/>
    <property type="match status" value="1"/>
</dbReference>
<evidence type="ECO:0000313" key="20">
    <source>
        <dbReference type="Proteomes" id="UP000014760"/>
    </source>
</evidence>
<dbReference type="InterPro" id="IPR003960">
    <property type="entry name" value="ATPase_AAA_CS"/>
</dbReference>
<evidence type="ECO:0000256" key="3">
    <source>
        <dbReference type="ARBA" id="ARBA00016942"/>
    </source>
</evidence>
<keyword evidence="11 15" id="KW-0472">Membrane</keyword>
<dbReference type="AlphaFoldDB" id="R7UQ22"/>
<dbReference type="InterPro" id="IPR003959">
    <property type="entry name" value="ATPase_AAA_core"/>
</dbReference>
<evidence type="ECO:0000256" key="13">
    <source>
        <dbReference type="ARBA" id="ARBA00048778"/>
    </source>
</evidence>
<feature type="transmembrane region" description="Helical" evidence="15">
    <location>
        <begin position="15"/>
        <end position="32"/>
    </location>
</feature>
<dbReference type="FunCoup" id="R7UQ22">
    <property type="interactions" value="504"/>
</dbReference>
<dbReference type="HOGENOM" id="CLU_010189_6_2_1"/>
<keyword evidence="9 15" id="KW-1133">Transmembrane helix</keyword>
<dbReference type="Pfam" id="PF00004">
    <property type="entry name" value="AAA"/>
    <property type="match status" value="1"/>
</dbReference>
<evidence type="ECO:0000256" key="15">
    <source>
        <dbReference type="SAM" id="Phobius"/>
    </source>
</evidence>
<reference evidence="19" key="3">
    <citation type="submission" date="2015-06" db="UniProtKB">
        <authorList>
            <consortium name="EnsemblMetazoa"/>
        </authorList>
    </citation>
    <scope>IDENTIFICATION</scope>
</reference>
<dbReference type="SMART" id="SM00382">
    <property type="entry name" value="AAA"/>
    <property type="match status" value="1"/>
</dbReference>
<organism evidence="18">
    <name type="scientific">Capitella teleta</name>
    <name type="common">Polychaete worm</name>
    <dbReference type="NCBI Taxonomy" id="283909"/>
    <lineage>
        <taxon>Eukaryota</taxon>
        <taxon>Metazoa</taxon>
        <taxon>Spiralia</taxon>
        <taxon>Lophotrochozoa</taxon>
        <taxon>Annelida</taxon>
        <taxon>Polychaeta</taxon>
        <taxon>Sedentaria</taxon>
        <taxon>Scolecida</taxon>
        <taxon>Capitellidae</taxon>
        <taxon>Capitella</taxon>
    </lineage>
</organism>
<keyword evidence="6" id="KW-0999">Mitochondrion inner membrane</keyword>
<keyword evidence="4 15" id="KW-0812">Transmembrane</keyword>
<evidence type="ECO:0000256" key="12">
    <source>
        <dbReference type="ARBA" id="ARBA00032816"/>
    </source>
</evidence>
<evidence type="ECO:0000259" key="16">
    <source>
        <dbReference type="SMART" id="SM00382"/>
    </source>
</evidence>
<dbReference type="InterPro" id="IPR057495">
    <property type="entry name" value="AAA_lid_BCS1"/>
</dbReference>
<dbReference type="OrthoDB" id="10251412at2759"/>
<comment type="subcellular location">
    <subcellularLocation>
        <location evidence="1">Mitochondrion inner membrane</location>
        <topology evidence="1">Single-pass membrane protein</topology>
    </subcellularLocation>
</comment>
<feature type="domain" description="BCS1 N-terminal" evidence="17">
    <location>
        <begin position="23"/>
        <end position="192"/>
    </location>
</feature>
<dbReference type="EMBL" id="KB298910">
    <property type="protein sequence ID" value="ELU08599.1"/>
    <property type="molecule type" value="Genomic_DNA"/>
</dbReference>
<evidence type="ECO:0000256" key="5">
    <source>
        <dbReference type="ARBA" id="ARBA00022741"/>
    </source>
</evidence>